<organism evidence="3 4">
    <name type="scientific">Cupriavidus metallidurans</name>
    <dbReference type="NCBI Taxonomy" id="119219"/>
    <lineage>
        <taxon>Bacteria</taxon>
        <taxon>Pseudomonadati</taxon>
        <taxon>Pseudomonadota</taxon>
        <taxon>Betaproteobacteria</taxon>
        <taxon>Burkholderiales</taxon>
        <taxon>Burkholderiaceae</taxon>
        <taxon>Cupriavidus</taxon>
    </lineage>
</organism>
<dbReference type="OrthoDB" id="9127456at2"/>
<dbReference type="Proteomes" id="UP000253772">
    <property type="component" value="Chromosome c1"/>
</dbReference>
<evidence type="ECO:0000313" key="4">
    <source>
        <dbReference type="Proteomes" id="UP000253772"/>
    </source>
</evidence>
<evidence type="ECO:0000256" key="1">
    <source>
        <dbReference type="SAM" id="MobiDB-lite"/>
    </source>
</evidence>
<dbReference type="AlphaFoldDB" id="A0A482IN84"/>
<proteinExistence type="predicted"/>
<reference evidence="3 4" key="1">
    <citation type="submission" date="2019-03" db="EMBL/GenBank/DDBJ databases">
        <title>Comparative insights into the high quality Complete genome sequence of highly metal resistant Cupriavidus metallidurans strain BS1 isolated from a gold-copper mine.</title>
        <authorList>
            <person name="Mazhar H.S."/>
            <person name="Rensing C."/>
        </authorList>
    </citation>
    <scope>NUCLEOTIDE SEQUENCE [LARGE SCALE GENOMIC DNA]</scope>
    <source>
        <strain evidence="3 4">BS1</strain>
    </source>
</reference>
<name>A0A482IN84_9BURK</name>
<evidence type="ECO:0000259" key="2">
    <source>
        <dbReference type="PROSITE" id="PS51724"/>
    </source>
</evidence>
<dbReference type="Pfam" id="PF05036">
    <property type="entry name" value="SPOR"/>
    <property type="match status" value="1"/>
</dbReference>
<gene>
    <name evidence="3" type="ORF">DDF84_000380</name>
</gene>
<dbReference type="EMBL" id="CP037900">
    <property type="protein sequence ID" value="QBP08300.1"/>
    <property type="molecule type" value="Genomic_DNA"/>
</dbReference>
<protein>
    <submittedName>
        <fullName evidence="3">SPOR domain-containing protein</fullName>
    </submittedName>
</protein>
<sequence length="266" mass="29194">MLRKGFNALLLILLLVNLWLAAAVAGKFGPEPLAGWAESPREPQRLGQQARVERMQIQPPRAAEAAEEAVAPASSPSPAVPRATQPAAISSTARASADSCMEVGGFTAQNVQRAIEDLKAIAVTAPLPMEQFERSEQVRWWVHLPAQPTRENADRKLAELRRRKVTDVSVVAGENPESYTVSLGLFRDRERADKFLEVLRGQGVRTAQISDAPRAIARQWLRVAHADDAVRARMDEVRLRYGGDVLQDCRPVTQARGEPVATRAEG</sequence>
<dbReference type="SUPFAM" id="SSF110997">
    <property type="entry name" value="Sporulation related repeat"/>
    <property type="match status" value="1"/>
</dbReference>
<dbReference type="RefSeq" id="WP_017512109.1">
    <property type="nucleotide sequence ID" value="NZ_CP037900.1"/>
</dbReference>
<accession>A0A482IN84</accession>
<feature type="compositionally biased region" description="Low complexity" evidence="1">
    <location>
        <begin position="59"/>
        <end position="83"/>
    </location>
</feature>
<evidence type="ECO:0000313" key="3">
    <source>
        <dbReference type="EMBL" id="QBP08300.1"/>
    </source>
</evidence>
<dbReference type="InterPro" id="IPR036680">
    <property type="entry name" value="SPOR-like_sf"/>
</dbReference>
<dbReference type="GO" id="GO:0042834">
    <property type="term" value="F:peptidoglycan binding"/>
    <property type="evidence" value="ECO:0007669"/>
    <property type="project" value="InterPro"/>
</dbReference>
<dbReference type="Gene3D" id="3.30.70.1070">
    <property type="entry name" value="Sporulation related repeat"/>
    <property type="match status" value="1"/>
</dbReference>
<feature type="region of interest" description="Disordered" evidence="1">
    <location>
        <begin position="32"/>
        <end position="91"/>
    </location>
</feature>
<feature type="domain" description="SPOR" evidence="2">
    <location>
        <begin position="134"/>
        <end position="212"/>
    </location>
</feature>
<dbReference type="InterPro" id="IPR007730">
    <property type="entry name" value="SPOR-like_dom"/>
</dbReference>
<dbReference type="PROSITE" id="PS51724">
    <property type="entry name" value="SPOR"/>
    <property type="match status" value="1"/>
</dbReference>